<gene>
    <name evidence="2" type="primary">HSP12</name>
    <name evidence="2" type="ORF">FIM1_1628</name>
</gene>
<protein>
    <submittedName>
        <fullName evidence="2">12 kDa heat shock protein</fullName>
    </submittedName>
</protein>
<proteinExistence type="predicted"/>
<evidence type="ECO:0000313" key="3">
    <source>
        <dbReference type="Proteomes" id="UP000422736"/>
    </source>
</evidence>
<dbReference type="PIRSF" id="PIRSF002590">
    <property type="entry name" value="HSP9/HSP12_fun"/>
    <property type="match status" value="1"/>
</dbReference>
<name>A0ABX6ERS3_KLUMA</name>
<evidence type="ECO:0000313" key="2">
    <source>
        <dbReference type="EMBL" id="QGN14951.1"/>
    </source>
</evidence>
<dbReference type="InterPro" id="IPR007250">
    <property type="entry name" value="HSP9_HSP12"/>
</dbReference>
<reference evidence="2 3" key="1">
    <citation type="submission" date="2016-03" db="EMBL/GenBank/DDBJ databases">
        <title>How can Kluyveromyces marxianus grow so fast - potential evolutionary course in Saccharomyces Complex revealed by comparative genomics.</title>
        <authorList>
            <person name="Mo W."/>
            <person name="Lu W."/>
            <person name="Yang X."/>
            <person name="Qi J."/>
            <person name="Lv H."/>
        </authorList>
    </citation>
    <scope>NUCLEOTIDE SEQUENCE [LARGE SCALE GENOMIC DNA]</scope>
    <source>
        <strain evidence="2 3">FIM1</strain>
    </source>
</reference>
<evidence type="ECO:0000256" key="1">
    <source>
        <dbReference type="SAM" id="MobiDB-lite"/>
    </source>
</evidence>
<reference evidence="2 3" key="2">
    <citation type="submission" date="2019-11" db="EMBL/GenBank/DDBJ databases">
        <authorList>
            <person name="Lu H."/>
        </authorList>
    </citation>
    <scope>NUCLEOTIDE SEQUENCE [LARGE SCALE GENOMIC DNA]</scope>
    <source>
        <strain evidence="2 3">FIM1</strain>
    </source>
</reference>
<dbReference type="Gene3D" id="6.10.280.100">
    <property type="match status" value="1"/>
</dbReference>
<dbReference type="Pfam" id="PF04119">
    <property type="entry name" value="HSP9_HSP12"/>
    <property type="match status" value="1"/>
</dbReference>
<dbReference type="EMBL" id="CP015055">
    <property type="protein sequence ID" value="QGN14951.1"/>
    <property type="molecule type" value="Genomic_DNA"/>
</dbReference>
<dbReference type="Proteomes" id="UP000422736">
    <property type="component" value="Chromosome 2"/>
</dbReference>
<feature type="region of interest" description="Disordered" evidence="1">
    <location>
        <begin position="1"/>
        <end position="76"/>
    </location>
</feature>
<accession>A0ABX6ERS3</accession>
<feature type="compositionally biased region" description="Basic and acidic residues" evidence="1">
    <location>
        <begin position="1"/>
        <end position="50"/>
    </location>
</feature>
<keyword evidence="3" id="KW-1185">Reference proteome</keyword>
<sequence length="104" mass="11199">MSDAGRKDFGDKVSETVKPDSQKSTLEKGKEVVTDQADKLAGKLQPEENKGVGQTVHDSAQQGKDDAKGKSLGETAQEYVEEAKHKLGEAAEYISKQVHGGEKK</sequence>
<organism evidence="2 3">
    <name type="scientific">Kluyveromyces marxianus</name>
    <name type="common">Yeast</name>
    <name type="synonym">Candida kefyr</name>
    <dbReference type="NCBI Taxonomy" id="4911"/>
    <lineage>
        <taxon>Eukaryota</taxon>
        <taxon>Fungi</taxon>
        <taxon>Dikarya</taxon>
        <taxon>Ascomycota</taxon>
        <taxon>Saccharomycotina</taxon>
        <taxon>Saccharomycetes</taxon>
        <taxon>Saccharomycetales</taxon>
        <taxon>Saccharomycetaceae</taxon>
        <taxon>Kluyveromyces</taxon>
    </lineage>
</organism>
<keyword evidence="2" id="KW-0346">Stress response</keyword>